<feature type="region of interest" description="Disordered" evidence="1">
    <location>
        <begin position="189"/>
        <end position="220"/>
    </location>
</feature>
<reference evidence="3" key="2">
    <citation type="submission" date="2015-01" db="EMBL/GenBank/DDBJ databases">
        <title>Evolutionary Origins and Diversification of the Mycorrhizal Mutualists.</title>
        <authorList>
            <consortium name="DOE Joint Genome Institute"/>
            <consortium name="Mycorrhizal Genomics Consortium"/>
            <person name="Kohler A."/>
            <person name="Kuo A."/>
            <person name="Nagy L.G."/>
            <person name="Floudas D."/>
            <person name="Copeland A."/>
            <person name="Barry K.W."/>
            <person name="Cichocki N."/>
            <person name="Veneault-Fourrey C."/>
            <person name="LaButti K."/>
            <person name="Lindquist E.A."/>
            <person name="Lipzen A."/>
            <person name="Lundell T."/>
            <person name="Morin E."/>
            <person name="Murat C."/>
            <person name="Riley R."/>
            <person name="Ohm R."/>
            <person name="Sun H."/>
            <person name="Tunlid A."/>
            <person name="Henrissat B."/>
            <person name="Grigoriev I.V."/>
            <person name="Hibbett D.S."/>
            <person name="Martin F."/>
        </authorList>
    </citation>
    <scope>NUCLEOTIDE SEQUENCE [LARGE SCALE GENOMIC DNA]</scope>
    <source>
        <strain evidence="3">MUT 4182</strain>
    </source>
</reference>
<gene>
    <name evidence="2" type="ORF">M407DRAFT_227334</name>
</gene>
<evidence type="ECO:0000313" key="2">
    <source>
        <dbReference type="EMBL" id="KIO29570.1"/>
    </source>
</evidence>
<feature type="compositionally biased region" description="Basic and acidic residues" evidence="1">
    <location>
        <begin position="399"/>
        <end position="410"/>
    </location>
</feature>
<sequence length="511" mass="57121">MILGYTETPNNGASDVEMEVVFEPEPCPDSFQWPIALSSSLGTGFPYSGIDPESQAATDYVVRRYLETLWLPETLMRLENLISDLRRLVNLENATHGQTSIPTTATTLLETVLLSKKDIKHKYNSTLPPMVFSHELSSGTEEEQMIAYARNLEKQPPKDAKAWLSRFVQREYQIQILLRFFLLSYGPPPVTSSPTKAKTSPKKRKKGKGDKEKKENPNTEKALWDLVAGLAAAVAGHQETSPFKSPNPLHGDENVGSVEWFCERVLDPLFKAKLPTEYERCLFNLCPSRFEEPRSPTLSPNPTTTSLPVFQEPTRVRSRSPSTLQEDLMRESQERSRSVSTSRELSRAGSATRELTRTSSMSRGLKRERSSSVLSMIGEQRASTGPVMNRGGVAGHSSVRHEITMRKSTKDSLATKAKEKEKAKAKVKTDQAQGTTSAHRPFARSQTMPLKPLELSKSMTLVEETPMPNRVRSVPRELNDSPDALLLGSDEEDDPNWRQDYILDTPVKGSS</sequence>
<dbReference type="Gene3D" id="1.20.58.2130">
    <property type="match status" value="1"/>
</dbReference>
<dbReference type="STRING" id="1051891.A0A0C3QEG4"/>
<reference evidence="2 3" key="1">
    <citation type="submission" date="2014-04" db="EMBL/GenBank/DDBJ databases">
        <authorList>
            <consortium name="DOE Joint Genome Institute"/>
            <person name="Kuo A."/>
            <person name="Girlanda M."/>
            <person name="Perotto S."/>
            <person name="Kohler A."/>
            <person name="Nagy L.G."/>
            <person name="Floudas D."/>
            <person name="Copeland A."/>
            <person name="Barry K.W."/>
            <person name="Cichocki N."/>
            <person name="Veneault-Fourrey C."/>
            <person name="LaButti K."/>
            <person name="Lindquist E.A."/>
            <person name="Lipzen A."/>
            <person name="Lundell T."/>
            <person name="Morin E."/>
            <person name="Murat C."/>
            <person name="Sun H."/>
            <person name="Tunlid A."/>
            <person name="Henrissat B."/>
            <person name="Grigoriev I.V."/>
            <person name="Hibbett D.S."/>
            <person name="Martin F."/>
            <person name="Nordberg H.P."/>
            <person name="Cantor M.N."/>
            <person name="Hua S.X."/>
        </authorList>
    </citation>
    <scope>NUCLEOTIDE SEQUENCE [LARGE SCALE GENOMIC DNA]</scope>
    <source>
        <strain evidence="2 3">MUT 4182</strain>
    </source>
</reference>
<feature type="compositionally biased region" description="Basic and acidic residues" evidence="1">
    <location>
        <begin position="209"/>
        <end position="218"/>
    </location>
</feature>
<dbReference type="HOGENOM" id="CLU_533394_0_0_1"/>
<evidence type="ECO:0008006" key="4">
    <source>
        <dbReference type="Google" id="ProtNLM"/>
    </source>
</evidence>
<dbReference type="EMBL" id="KN822981">
    <property type="protein sequence ID" value="KIO29570.1"/>
    <property type="molecule type" value="Genomic_DNA"/>
</dbReference>
<dbReference type="Proteomes" id="UP000054248">
    <property type="component" value="Unassembled WGS sequence"/>
</dbReference>
<organism evidence="2 3">
    <name type="scientific">Tulasnella calospora MUT 4182</name>
    <dbReference type="NCBI Taxonomy" id="1051891"/>
    <lineage>
        <taxon>Eukaryota</taxon>
        <taxon>Fungi</taxon>
        <taxon>Dikarya</taxon>
        <taxon>Basidiomycota</taxon>
        <taxon>Agaricomycotina</taxon>
        <taxon>Agaricomycetes</taxon>
        <taxon>Cantharellales</taxon>
        <taxon>Tulasnellaceae</taxon>
        <taxon>Tulasnella</taxon>
    </lineage>
</organism>
<name>A0A0C3QEG4_9AGAM</name>
<accession>A0A0C3QEG4</accession>
<feature type="compositionally biased region" description="Polar residues" evidence="1">
    <location>
        <begin position="430"/>
        <end position="448"/>
    </location>
</feature>
<feature type="compositionally biased region" description="Basic residues" evidence="1">
    <location>
        <begin position="199"/>
        <end position="208"/>
    </location>
</feature>
<dbReference type="OrthoDB" id="3003917at2759"/>
<feature type="region of interest" description="Disordered" evidence="1">
    <location>
        <begin position="291"/>
        <end position="511"/>
    </location>
</feature>
<proteinExistence type="predicted"/>
<dbReference type="AlphaFoldDB" id="A0A0C3QEG4"/>
<evidence type="ECO:0000256" key="1">
    <source>
        <dbReference type="SAM" id="MobiDB-lite"/>
    </source>
</evidence>
<feature type="compositionally biased region" description="Basic and acidic residues" evidence="1">
    <location>
        <begin position="327"/>
        <end position="337"/>
    </location>
</feature>
<feature type="compositionally biased region" description="Basic and acidic residues" evidence="1">
    <location>
        <begin position="416"/>
        <end position="429"/>
    </location>
</feature>
<keyword evidence="3" id="KW-1185">Reference proteome</keyword>
<protein>
    <recommendedName>
        <fullName evidence="4">DNA replication regulator Sld3 C-terminal domain-containing protein</fullName>
    </recommendedName>
</protein>
<feature type="compositionally biased region" description="Low complexity" evidence="1">
    <location>
        <begin position="295"/>
        <end position="308"/>
    </location>
</feature>
<evidence type="ECO:0000313" key="3">
    <source>
        <dbReference type="Proteomes" id="UP000054248"/>
    </source>
</evidence>